<organism evidence="1 2">
    <name type="scientific">Racocetra persica</name>
    <dbReference type="NCBI Taxonomy" id="160502"/>
    <lineage>
        <taxon>Eukaryota</taxon>
        <taxon>Fungi</taxon>
        <taxon>Fungi incertae sedis</taxon>
        <taxon>Mucoromycota</taxon>
        <taxon>Glomeromycotina</taxon>
        <taxon>Glomeromycetes</taxon>
        <taxon>Diversisporales</taxon>
        <taxon>Gigasporaceae</taxon>
        <taxon>Racocetra</taxon>
    </lineage>
</organism>
<dbReference type="EMBL" id="CAJVQC010020599">
    <property type="protein sequence ID" value="CAG8709169.1"/>
    <property type="molecule type" value="Genomic_DNA"/>
</dbReference>
<sequence>QEQLLDLTSDQEQLLGPQDSDLDSSVMPQDSDLDFSVAPQDSNLDSSVAPQELTEMLDNKIYKGQDLVRIYSILPNITKRIVFAIDDTFSNWSIAEHYVT</sequence>
<name>A0ACA9PJ98_9GLOM</name>
<accession>A0ACA9PJ98</accession>
<proteinExistence type="predicted"/>
<gene>
    <name evidence="1" type="ORF">RPERSI_LOCUS10419</name>
</gene>
<reference evidence="1" key="1">
    <citation type="submission" date="2021-06" db="EMBL/GenBank/DDBJ databases">
        <authorList>
            <person name="Kallberg Y."/>
            <person name="Tangrot J."/>
            <person name="Rosling A."/>
        </authorList>
    </citation>
    <scope>NUCLEOTIDE SEQUENCE</scope>
    <source>
        <strain evidence="1">MA461A</strain>
    </source>
</reference>
<feature type="non-terminal residue" evidence="1">
    <location>
        <position position="1"/>
    </location>
</feature>
<keyword evidence="2" id="KW-1185">Reference proteome</keyword>
<dbReference type="Proteomes" id="UP000789920">
    <property type="component" value="Unassembled WGS sequence"/>
</dbReference>
<evidence type="ECO:0000313" key="1">
    <source>
        <dbReference type="EMBL" id="CAG8709169.1"/>
    </source>
</evidence>
<comment type="caution">
    <text evidence="1">The sequence shown here is derived from an EMBL/GenBank/DDBJ whole genome shotgun (WGS) entry which is preliminary data.</text>
</comment>
<protein>
    <submittedName>
        <fullName evidence="1">2769_t:CDS:1</fullName>
    </submittedName>
</protein>
<evidence type="ECO:0000313" key="2">
    <source>
        <dbReference type="Proteomes" id="UP000789920"/>
    </source>
</evidence>